<dbReference type="SUPFAM" id="SSF51735">
    <property type="entry name" value="NAD(P)-binding Rossmann-fold domains"/>
    <property type="match status" value="1"/>
</dbReference>
<dbReference type="InterPro" id="IPR013120">
    <property type="entry name" value="FAR_NAD-bd"/>
</dbReference>
<dbReference type="Gene3D" id="3.40.50.720">
    <property type="entry name" value="NAD(P)-binding Rossmann-like Domain"/>
    <property type="match status" value="1"/>
</dbReference>
<evidence type="ECO:0000259" key="2">
    <source>
        <dbReference type="Pfam" id="PF07993"/>
    </source>
</evidence>
<proteinExistence type="predicted"/>
<feature type="domain" description="Thioester reductase (TE)" evidence="2">
    <location>
        <begin position="70"/>
        <end position="156"/>
    </location>
</feature>
<dbReference type="EMBL" id="JAVDVQ010000003">
    <property type="protein sequence ID" value="MDR7081842.1"/>
    <property type="molecule type" value="Genomic_DNA"/>
</dbReference>
<feature type="region of interest" description="Disordered" evidence="1">
    <location>
        <begin position="1"/>
        <end position="25"/>
    </location>
</feature>
<name>A0ABU1U9L1_9MICC</name>
<accession>A0ABU1U9L1</accession>
<sequence length="208" mass="23173">MKEEDPMTPPNEKPKHTGSWEECRPPRRNRIHWTLDNQELLDQGAVVTAGLRNATVAGELIGWLRNRGTSTHNFRFAPVDFQTRGLGIRSSSLAAIRENDTNDVINVAGAYAFGMSTAEAVRANVESAQAVAEFAATLPNLRRLVHLSGYRVGGQEPATEPWSQSKRRNLYKRLGALSTTWPGSWPSCQRTTARRESPIGSWTTTHRH</sequence>
<dbReference type="Pfam" id="PF07993">
    <property type="entry name" value="NAD_binding_4"/>
    <property type="match status" value="1"/>
</dbReference>
<evidence type="ECO:0000256" key="1">
    <source>
        <dbReference type="SAM" id="MobiDB-lite"/>
    </source>
</evidence>
<reference evidence="3 4" key="1">
    <citation type="submission" date="2023-07" db="EMBL/GenBank/DDBJ databases">
        <title>Sorghum-associated microbial communities from plants grown in Nebraska, USA.</title>
        <authorList>
            <person name="Schachtman D."/>
        </authorList>
    </citation>
    <scope>NUCLEOTIDE SEQUENCE [LARGE SCALE GENOMIC DNA]</scope>
    <source>
        <strain evidence="3 4">BE167</strain>
    </source>
</reference>
<gene>
    <name evidence="3" type="ORF">J2X01_001123</name>
</gene>
<evidence type="ECO:0000313" key="3">
    <source>
        <dbReference type="EMBL" id="MDR7081842.1"/>
    </source>
</evidence>
<feature type="compositionally biased region" description="Basic and acidic residues" evidence="1">
    <location>
        <begin position="12"/>
        <end position="25"/>
    </location>
</feature>
<evidence type="ECO:0000313" key="4">
    <source>
        <dbReference type="Proteomes" id="UP001252243"/>
    </source>
</evidence>
<dbReference type="InterPro" id="IPR036291">
    <property type="entry name" value="NAD(P)-bd_dom_sf"/>
</dbReference>
<dbReference type="Proteomes" id="UP001252243">
    <property type="component" value="Unassembled WGS sequence"/>
</dbReference>
<protein>
    <recommendedName>
        <fullName evidence="2">Thioester reductase (TE) domain-containing protein</fullName>
    </recommendedName>
</protein>
<comment type="caution">
    <text evidence="3">The sequence shown here is derived from an EMBL/GenBank/DDBJ whole genome shotgun (WGS) entry which is preliminary data.</text>
</comment>
<organism evidence="3 4">
    <name type="scientific">Arthrobacter ginsengisoli</name>
    <dbReference type="NCBI Taxonomy" id="1356565"/>
    <lineage>
        <taxon>Bacteria</taxon>
        <taxon>Bacillati</taxon>
        <taxon>Actinomycetota</taxon>
        <taxon>Actinomycetes</taxon>
        <taxon>Micrococcales</taxon>
        <taxon>Micrococcaceae</taxon>
        <taxon>Arthrobacter</taxon>
    </lineage>
</organism>
<feature type="region of interest" description="Disordered" evidence="1">
    <location>
        <begin position="185"/>
        <end position="208"/>
    </location>
</feature>
<keyword evidence="4" id="KW-1185">Reference proteome</keyword>
<dbReference type="RefSeq" id="WP_310051515.1">
    <property type="nucleotide sequence ID" value="NZ_JAVDVQ010000003.1"/>
</dbReference>